<dbReference type="InterPro" id="IPR028098">
    <property type="entry name" value="Glyco_trans_4-like_N"/>
</dbReference>
<dbReference type="CDD" id="cd03801">
    <property type="entry name" value="GT4_PimA-like"/>
    <property type="match status" value="1"/>
</dbReference>
<keyword evidence="3" id="KW-0808">Transferase</keyword>
<reference evidence="3 4" key="1">
    <citation type="submission" date="2019-08" db="EMBL/GenBank/DDBJ databases">
        <title>Deep-cultivation of Planctomycetes and their phenomic and genomic characterization uncovers novel biology.</title>
        <authorList>
            <person name="Wiegand S."/>
            <person name="Jogler M."/>
            <person name="Boedeker C."/>
            <person name="Pinto D."/>
            <person name="Vollmers J."/>
            <person name="Rivas-Marin E."/>
            <person name="Kohn T."/>
            <person name="Peeters S.H."/>
            <person name="Heuer A."/>
            <person name="Rast P."/>
            <person name="Oberbeckmann S."/>
            <person name="Bunk B."/>
            <person name="Jeske O."/>
            <person name="Meyerdierks A."/>
            <person name="Storesund J.E."/>
            <person name="Kallscheuer N."/>
            <person name="Luecker S."/>
            <person name="Lage O.M."/>
            <person name="Pohl T."/>
            <person name="Merkel B.J."/>
            <person name="Hornburger P."/>
            <person name="Mueller R.-W."/>
            <person name="Bruemmer F."/>
            <person name="Labrenz M."/>
            <person name="Spormann A.M."/>
            <person name="Op Den Camp H."/>
            <person name="Overmann J."/>
            <person name="Amann R."/>
            <person name="Jetten M.S.M."/>
            <person name="Mascher T."/>
            <person name="Medema M.H."/>
            <person name="Devos D.P."/>
            <person name="Kaster A.-K."/>
            <person name="Ovreas L."/>
            <person name="Rohde M."/>
            <person name="Galperin M.Y."/>
            <person name="Jogler C."/>
        </authorList>
    </citation>
    <scope>NUCLEOTIDE SEQUENCE [LARGE SCALE GENOMIC DNA]</scope>
    <source>
        <strain evidence="3 4">LF1</strain>
    </source>
</reference>
<comment type="caution">
    <text evidence="3">The sequence shown here is derived from an EMBL/GenBank/DDBJ whole genome shotgun (WGS) entry which is preliminary data.</text>
</comment>
<feature type="domain" description="Glycosyltransferase subfamily 4-like N-terminal" evidence="2">
    <location>
        <begin position="34"/>
        <end position="194"/>
    </location>
</feature>
<dbReference type="PANTHER" id="PTHR45947">
    <property type="entry name" value="SULFOQUINOVOSYL TRANSFERASE SQD2"/>
    <property type="match status" value="1"/>
</dbReference>
<dbReference type="Gene3D" id="3.40.50.2000">
    <property type="entry name" value="Glycogen Phosphorylase B"/>
    <property type="match status" value="2"/>
</dbReference>
<protein>
    <submittedName>
        <fullName evidence="3">Alpha-D-kanosaminyltransferase</fullName>
        <ecNumber evidence="3">2.4.1.301</ecNumber>
    </submittedName>
</protein>
<keyword evidence="3" id="KW-0328">Glycosyltransferase</keyword>
<dbReference type="GO" id="GO:0016757">
    <property type="term" value="F:glycosyltransferase activity"/>
    <property type="evidence" value="ECO:0007669"/>
    <property type="project" value="UniProtKB-KW"/>
</dbReference>
<proteinExistence type="predicted"/>
<dbReference type="InterPro" id="IPR050194">
    <property type="entry name" value="Glycosyltransferase_grp1"/>
</dbReference>
<gene>
    <name evidence="3" type="primary">kanE</name>
    <name evidence="3" type="ORF">LF1_35530</name>
</gene>
<evidence type="ECO:0000259" key="1">
    <source>
        <dbReference type="Pfam" id="PF00534"/>
    </source>
</evidence>
<sequence>MVPKLSESISLSDPPNAKPKPLILHTRIVNGVGGGPEKTILNSPRFLRPLGFDSACLYLYPDGDRGIESLQQSATENEAELIAWPDGSAIDFEMVEKLHQFCRQRNVAIWHAHDYKTNVLGLLVRRKWPMKLVTTTHGWCITNRKSWCYATAGRICLPFYDSVIAVSEDLYRSGRRWGLYRDHVQLISNAIDTKDYRRDTSSKEARQRFTNQNPVSAPSDGSFLIVALGRLTIEKGFSYLIDAVDLLCKEKIPVTLWIGGEGPLRQDLEGQIERLGLADHVTLLGHVADPRTLLQTADAFVLSSVTEGLPNVLLEAMSLEVPIVSTNVGGIARLIDDRIHGLLVASRQPDELAEAVEELIASKHLQERMTSAARTRIENEFDFGIRMQKIAAIYQRLLNSHD</sequence>
<dbReference type="Proteomes" id="UP000322699">
    <property type="component" value="Unassembled WGS sequence"/>
</dbReference>
<evidence type="ECO:0000313" key="3">
    <source>
        <dbReference type="EMBL" id="KAA1261011.1"/>
    </source>
</evidence>
<dbReference type="PANTHER" id="PTHR45947:SF14">
    <property type="entry name" value="SLL1723 PROTEIN"/>
    <property type="match status" value="1"/>
</dbReference>
<name>A0A5B1CL26_9BACT</name>
<dbReference type="EMBL" id="VRLW01000001">
    <property type="protein sequence ID" value="KAA1261011.1"/>
    <property type="molecule type" value="Genomic_DNA"/>
</dbReference>
<accession>A0A5B1CL26</accession>
<keyword evidence="4" id="KW-1185">Reference proteome</keyword>
<evidence type="ECO:0000259" key="2">
    <source>
        <dbReference type="Pfam" id="PF13439"/>
    </source>
</evidence>
<dbReference type="AlphaFoldDB" id="A0A5B1CL26"/>
<organism evidence="3 4">
    <name type="scientific">Rubripirellula obstinata</name>
    <dbReference type="NCBI Taxonomy" id="406547"/>
    <lineage>
        <taxon>Bacteria</taxon>
        <taxon>Pseudomonadati</taxon>
        <taxon>Planctomycetota</taxon>
        <taxon>Planctomycetia</taxon>
        <taxon>Pirellulales</taxon>
        <taxon>Pirellulaceae</taxon>
        <taxon>Rubripirellula</taxon>
    </lineage>
</organism>
<dbReference type="SUPFAM" id="SSF53756">
    <property type="entry name" value="UDP-Glycosyltransferase/glycogen phosphorylase"/>
    <property type="match status" value="1"/>
</dbReference>
<dbReference type="EC" id="2.4.1.301" evidence="3"/>
<feature type="domain" description="Glycosyl transferase family 1" evidence="1">
    <location>
        <begin position="215"/>
        <end position="375"/>
    </location>
</feature>
<dbReference type="Pfam" id="PF13439">
    <property type="entry name" value="Glyco_transf_4"/>
    <property type="match status" value="1"/>
</dbReference>
<dbReference type="Pfam" id="PF00534">
    <property type="entry name" value="Glycos_transf_1"/>
    <property type="match status" value="1"/>
</dbReference>
<dbReference type="InterPro" id="IPR001296">
    <property type="entry name" value="Glyco_trans_1"/>
</dbReference>
<dbReference type="RefSeq" id="WP_084422685.1">
    <property type="nucleotide sequence ID" value="NZ_LWSK01000055.1"/>
</dbReference>
<evidence type="ECO:0000313" key="4">
    <source>
        <dbReference type="Proteomes" id="UP000322699"/>
    </source>
</evidence>